<keyword evidence="4" id="KW-1185">Reference proteome</keyword>
<feature type="coiled-coil region" evidence="1">
    <location>
        <begin position="198"/>
        <end position="225"/>
    </location>
</feature>
<sequence>MSKRRYTDTLRGGEDLRTAADANGNSPTNQHQEEEEDIDDTQSPPKRSRVDVAFTDIAGEWADGRVLKVSEVNEQHVMCGVFLSRYLADLLIGVETHTHRLSADETDETDETFAQSSSSKSDTFSARKLNINDTNHGYAHFTPAPFAPNRPDSTSYQTYPYTQPISQGASASSRPAEISRYHTDQSRAQPASSSIARFHDHEAEVEHLRQRLRDAEDRVSKAEQYQIDMMEKTNARVRVLIEHYEGQGKNQHAQIVDLKAKIAVLEKRVVDLKKRVKGSPVDNHIQLQNSVGPSRKHQHPPRMFETLNKSVRPSHFAAADRNLPSQQDLRSSHSVTPSATLRTLSSETFLDEDKMDHYVRGNVSHIDYSEDTDVELEIYFQGLSTYDKQLHSQGFFSDFDEGKEAEWACENIEGDLDALVGSFQEVESERLEEDAWMDYQESICEENCEEDHLFEWECEGDFGEEDEHLREALLAEQEEEELNYYVEMYYHDLELLKNPLEWNGDWSFDVEDYGNETEPEEGDWVLFSGAWIRYRTDKEDEEQMEVDDDRVPDSQEDAFDSLDIWEDVEYW</sequence>
<reference evidence="3" key="2">
    <citation type="submission" date="2024-02" db="EMBL/GenBank/DDBJ databases">
        <title>Comparative genomics of Cryptococcus and Kwoniella reveals pathogenesis evolution and contrasting modes of karyotype evolution via chromosome fusion or intercentromeric recombination.</title>
        <authorList>
            <person name="Coelho M.A."/>
            <person name="David-Palma M."/>
            <person name="Shea T."/>
            <person name="Bowers K."/>
            <person name="McGinley-Smith S."/>
            <person name="Mohammad A.W."/>
            <person name="Gnirke A."/>
            <person name="Yurkov A.M."/>
            <person name="Nowrousian M."/>
            <person name="Sun S."/>
            <person name="Cuomo C.A."/>
            <person name="Heitman J."/>
        </authorList>
    </citation>
    <scope>NUCLEOTIDE SEQUENCE</scope>
    <source>
        <strain evidence="3">CBS 10118</strain>
    </source>
</reference>
<dbReference type="RefSeq" id="XP_065725230.1">
    <property type="nucleotide sequence ID" value="XM_065869158.1"/>
</dbReference>
<feature type="compositionally biased region" description="Polar residues" evidence="2">
    <location>
        <begin position="112"/>
        <end position="124"/>
    </location>
</feature>
<dbReference type="KEGG" id="kbi:30208603"/>
<gene>
    <name evidence="3" type="ORF">I302_100831</name>
</gene>
<feature type="region of interest" description="Disordered" evidence="2">
    <location>
        <begin position="140"/>
        <end position="192"/>
    </location>
</feature>
<evidence type="ECO:0000256" key="1">
    <source>
        <dbReference type="SAM" id="Coils"/>
    </source>
</evidence>
<organism evidence="3 4">
    <name type="scientific">Kwoniella bestiolae CBS 10118</name>
    <dbReference type="NCBI Taxonomy" id="1296100"/>
    <lineage>
        <taxon>Eukaryota</taxon>
        <taxon>Fungi</taxon>
        <taxon>Dikarya</taxon>
        <taxon>Basidiomycota</taxon>
        <taxon>Agaricomycotina</taxon>
        <taxon>Tremellomycetes</taxon>
        <taxon>Tremellales</taxon>
        <taxon>Cryptococcaceae</taxon>
        <taxon>Kwoniella</taxon>
    </lineage>
</organism>
<dbReference type="Proteomes" id="UP000092730">
    <property type="component" value="Chromosome 1"/>
</dbReference>
<feature type="region of interest" description="Disordered" evidence="2">
    <location>
        <begin position="538"/>
        <end position="557"/>
    </location>
</feature>
<evidence type="ECO:0000256" key="2">
    <source>
        <dbReference type="SAM" id="MobiDB-lite"/>
    </source>
</evidence>
<proteinExistence type="predicted"/>
<keyword evidence="1" id="KW-0175">Coiled coil</keyword>
<feature type="compositionally biased region" description="Acidic residues" evidence="2">
    <location>
        <begin position="539"/>
        <end position="557"/>
    </location>
</feature>
<name>A0AAJ8M4V3_9TREE</name>
<protein>
    <submittedName>
        <fullName evidence="3">Uncharacterized protein</fullName>
    </submittedName>
</protein>
<feature type="compositionally biased region" description="Basic and acidic residues" evidence="2">
    <location>
        <begin position="1"/>
        <end position="18"/>
    </location>
</feature>
<dbReference type="GeneID" id="30208603"/>
<feature type="compositionally biased region" description="Polar residues" evidence="2">
    <location>
        <begin position="151"/>
        <end position="173"/>
    </location>
</feature>
<reference evidence="3" key="1">
    <citation type="submission" date="2013-07" db="EMBL/GenBank/DDBJ databases">
        <authorList>
            <consortium name="The Broad Institute Genome Sequencing Platform"/>
            <person name="Cuomo C."/>
            <person name="Litvintseva A."/>
            <person name="Chen Y."/>
            <person name="Heitman J."/>
            <person name="Sun S."/>
            <person name="Springer D."/>
            <person name="Dromer F."/>
            <person name="Young S.K."/>
            <person name="Zeng Q."/>
            <person name="Gargeya S."/>
            <person name="Fitzgerald M."/>
            <person name="Abouelleil A."/>
            <person name="Alvarado L."/>
            <person name="Berlin A.M."/>
            <person name="Chapman S.B."/>
            <person name="Dewar J."/>
            <person name="Goldberg J."/>
            <person name="Griggs A."/>
            <person name="Gujja S."/>
            <person name="Hansen M."/>
            <person name="Howarth C."/>
            <person name="Imamovic A."/>
            <person name="Larimer J."/>
            <person name="McCowan C."/>
            <person name="Murphy C."/>
            <person name="Pearson M."/>
            <person name="Priest M."/>
            <person name="Roberts A."/>
            <person name="Saif S."/>
            <person name="Shea T."/>
            <person name="Sykes S."/>
            <person name="Wortman J."/>
            <person name="Nusbaum C."/>
            <person name="Birren B."/>
        </authorList>
    </citation>
    <scope>NUCLEOTIDE SEQUENCE</scope>
    <source>
        <strain evidence="3">CBS 10118</strain>
    </source>
</reference>
<evidence type="ECO:0000313" key="3">
    <source>
        <dbReference type="EMBL" id="WVW78868.1"/>
    </source>
</evidence>
<accession>A0AAJ8M4V3</accession>
<feature type="region of interest" description="Disordered" evidence="2">
    <location>
        <begin position="1"/>
        <end position="48"/>
    </location>
</feature>
<dbReference type="EMBL" id="CP144541">
    <property type="protein sequence ID" value="WVW78868.1"/>
    <property type="molecule type" value="Genomic_DNA"/>
</dbReference>
<evidence type="ECO:0000313" key="4">
    <source>
        <dbReference type="Proteomes" id="UP000092730"/>
    </source>
</evidence>
<feature type="region of interest" description="Disordered" evidence="2">
    <location>
        <begin position="101"/>
        <end position="126"/>
    </location>
</feature>
<dbReference type="AlphaFoldDB" id="A0AAJ8M4V3"/>